<organism evidence="1 2">
    <name type="scientific">Trifolium medium</name>
    <dbReference type="NCBI Taxonomy" id="97028"/>
    <lineage>
        <taxon>Eukaryota</taxon>
        <taxon>Viridiplantae</taxon>
        <taxon>Streptophyta</taxon>
        <taxon>Embryophyta</taxon>
        <taxon>Tracheophyta</taxon>
        <taxon>Spermatophyta</taxon>
        <taxon>Magnoliopsida</taxon>
        <taxon>eudicotyledons</taxon>
        <taxon>Gunneridae</taxon>
        <taxon>Pentapetalae</taxon>
        <taxon>rosids</taxon>
        <taxon>fabids</taxon>
        <taxon>Fabales</taxon>
        <taxon>Fabaceae</taxon>
        <taxon>Papilionoideae</taxon>
        <taxon>50 kb inversion clade</taxon>
        <taxon>NPAAA clade</taxon>
        <taxon>Hologalegina</taxon>
        <taxon>IRL clade</taxon>
        <taxon>Trifolieae</taxon>
        <taxon>Trifolium</taxon>
    </lineage>
</organism>
<sequence length="31" mass="3525">MEEQQQHDDVALEGVKVVVDVVSNLEEQNQD</sequence>
<proteinExistence type="predicted"/>
<accession>A0A392TRM0</accession>
<reference evidence="1 2" key="1">
    <citation type="journal article" date="2018" name="Front. Plant Sci.">
        <title>Red Clover (Trifolium pratense) and Zigzag Clover (T. medium) - A Picture of Genomic Similarities and Differences.</title>
        <authorList>
            <person name="Dluhosova J."/>
            <person name="Istvanek J."/>
            <person name="Nedelnik J."/>
            <person name="Repkova J."/>
        </authorList>
    </citation>
    <scope>NUCLEOTIDE SEQUENCE [LARGE SCALE GENOMIC DNA]</scope>
    <source>
        <strain evidence="2">cv. 10/8</strain>
        <tissue evidence="1">Leaf</tissue>
    </source>
</reference>
<comment type="caution">
    <text evidence="1">The sequence shown here is derived from an EMBL/GenBank/DDBJ whole genome shotgun (WGS) entry which is preliminary data.</text>
</comment>
<evidence type="ECO:0000313" key="2">
    <source>
        <dbReference type="Proteomes" id="UP000265520"/>
    </source>
</evidence>
<name>A0A392TRM0_9FABA</name>
<dbReference type="AlphaFoldDB" id="A0A392TRM0"/>
<dbReference type="EMBL" id="LXQA010641287">
    <property type="protein sequence ID" value="MCI63662.1"/>
    <property type="molecule type" value="Genomic_DNA"/>
</dbReference>
<dbReference type="Proteomes" id="UP000265520">
    <property type="component" value="Unassembled WGS sequence"/>
</dbReference>
<keyword evidence="2" id="KW-1185">Reference proteome</keyword>
<feature type="non-terminal residue" evidence="1">
    <location>
        <position position="31"/>
    </location>
</feature>
<evidence type="ECO:0000313" key="1">
    <source>
        <dbReference type="EMBL" id="MCI63662.1"/>
    </source>
</evidence>
<protein>
    <submittedName>
        <fullName evidence="1">Uncharacterized protein</fullName>
    </submittedName>
</protein>